<dbReference type="Ensembl" id="ENSBGRT00000009966.1">
    <property type="protein sequence ID" value="ENSBGRP00000008657.1"/>
    <property type="gene ID" value="ENSBGRG00000004808.1"/>
</dbReference>
<comment type="subcellular location">
    <subcellularLocation>
        <location evidence="1">Cytoplasm</location>
        <location evidence="1">Cytoskeleton</location>
        <location evidence="1">Microtubule organizing center</location>
        <location evidence="1">Centrosome</location>
    </subcellularLocation>
</comment>
<dbReference type="InterPro" id="IPR040457">
    <property type="entry name" value="GCP_C"/>
</dbReference>
<dbReference type="GO" id="GO:0000278">
    <property type="term" value="P:mitotic cell cycle"/>
    <property type="evidence" value="ECO:0007669"/>
    <property type="project" value="TreeGrafter"/>
</dbReference>
<evidence type="ECO:0000256" key="5">
    <source>
        <dbReference type="ARBA" id="ARBA00023212"/>
    </source>
</evidence>
<evidence type="ECO:0000256" key="9">
    <source>
        <dbReference type="SAM" id="MobiDB-lite"/>
    </source>
</evidence>
<reference evidence="12" key="1">
    <citation type="submission" date="2019-05" db="EMBL/GenBank/DDBJ databases">
        <authorList>
            <person name="Zhang S."/>
            <person name="Liu J."/>
        </authorList>
    </citation>
    <scope>NUCLEOTIDE SEQUENCE [LARGE SCALE GENOMIC DNA]</scope>
</reference>
<dbReference type="Proteomes" id="UP000694520">
    <property type="component" value="Chromosome 2"/>
</dbReference>
<reference evidence="12" key="2">
    <citation type="submission" date="2025-08" db="UniProtKB">
        <authorList>
            <consortium name="Ensembl"/>
        </authorList>
    </citation>
    <scope>IDENTIFICATION</scope>
</reference>
<feature type="domain" description="Gamma tubulin complex component C-terminal" evidence="10">
    <location>
        <begin position="658"/>
        <end position="930"/>
    </location>
</feature>
<dbReference type="FunFam" id="1.20.120.1900:FF:000005">
    <property type="entry name" value="Gamma-tubulin complex component"/>
    <property type="match status" value="1"/>
</dbReference>
<evidence type="ECO:0000256" key="3">
    <source>
        <dbReference type="ARBA" id="ARBA00022490"/>
    </source>
</evidence>
<keyword evidence="4 8" id="KW-0493">Microtubule</keyword>
<dbReference type="InterPro" id="IPR007259">
    <property type="entry name" value="GCP"/>
</dbReference>
<name>A0A8B9WKD4_BOSMU</name>
<dbReference type="GO" id="GO:0007020">
    <property type="term" value="P:microtubule nucleation"/>
    <property type="evidence" value="ECO:0007669"/>
    <property type="project" value="InterPro"/>
</dbReference>
<dbReference type="GO" id="GO:0051225">
    <property type="term" value="P:spindle assembly"/>
    <property type="evidence" value="ECO:0007669"/>
    <property type="project" value="TreeGrafter"/>
</dbReference>
<dbReference type="Pfam" id="PF17681">
    <property type="entry name" value="GCP_N_terminal"/>
    <property type="match status" value="1"/>
</dbReference>
<dbReference type="GO" id="GO:0031122">
    <property type="term" value="P:cytoplasmic microtubule organization"/>
    <property type="evidence" value="ECO:0007669"/>
    <property type="project" value="TreeGrafter"/>
</dbReference>
<evidence type="ECO:0000256" key="2">
    <source>
        <dbReference type="ARBA" id="ARBA00010337"/>
    </source>
</evidence>
<dbReference type="InterPro" id="IPR042241">
    <property type="entry name" value="GCP_C_sf"/>
</dbReference>
<reference evidence="12" key="3">
    <citation type="submission" date="2025-09" db="UniProtKB">
        <authorList>
            <consortium name="Ensembl"/>
        </authorList>
    </citation>
    <scope>IDENTIFICATION</scope>
</reference>
<feature type="region of interest" description="Disordered" evidence="9">
    <location>
        <begin position="154"/>
        <end position="203"/>
    </location>
</feature>
<comment type="function">
    <text evidence="6">Component of the gamma-tubulin ring complex (gTuRC) which mediates microtubule nucleation. The gTuRC regulates the minus-end nucleation of alpha-beta tubulin heterodimers that grow into microtubule protafilaments, a critical step in centrosome duplication and spindle formation.</text>
</comment>
<keyword evidence="5 8" id="KW-0206">Cytoskeleton</keyword>
<comment type="subunit">
    <text evidence="7">Component of the gamma-tubulin ring complex (gTuRC) consisting of TUBGCP2, TUBGCP3, TUBGCP4, TUBGCP5 and TUBGCP6 and gamma-tubulin TUBG1 or TUBG2. TUBGCP2, TUBGCP3, TUBGCP4, TUBGCP5 and TUBGCP6 assemble in a 5:5:2:1:1 stoichiometry; each is associated with a gamma-tubulin, thereby arranging 14 gamma-tubulins in a helical manner. Gamma-tubulin at the first position is blocked by TUBGCP3 at the last position, allowing 13 protafilaments to grow into a microtubule. The gTuRC (via TUBGCP3 and TUBGCP6) interacts with ACTB and MZT1; the interactions form a luminal bridge that stabilizes the initial structure during complex assembly. The gTuRC (via TUBGCP2) interacts with MZT2A/MZT2B and CDK5RAP2 (via CM1 motif); the interactions play a role in gTuRC activation.</text>
</comment>
<dbReference type="AlphaFoldDB" id="A0A8B9WKD4"/>
<dbReference type="CDD" id="cd22572">
    <property type="entry name" value="GCP5_NTD"/>
    <property type="match status" value="1"/>
</dbReference>
<evidence type="ECO:0000256" key="8">
    <source>
        <dbReference type="RuleBase" id="RU363050"/>
    </source>
</evidence>
<evidence type="ECO:0000259" key="10">
    <source>
        <dbReference type="Pfam" id="PF04130"/>
    </source>
</evidence>
<comment type="similarity">
    <text evidence="2 8">Belongs to the TUBGCP family.</text>
</comment>
<keyword evidence="3 8" id="KW-0963">Cytoplasm</keyword>
<dbReference type="Pfam" id="PF04130">
    <property type="entry name" value="GCP_C_terminal"/>
    <property type="match status" value="1"/>
</dbReference>
<sequence>MASLPASWSRLERRQERDVRELVRLVAGVQDEADPNFQLALHFAWSNFRFHRFLDVNSHKVEKTIEGIYEKFIIHSDLSKAASWKRLTEEFLNASLPNIKEFKTDVHYSILSLLLCLSDSPLNSNYVETPRDKEMEKKDDFDWGKYLMEGEEIDLGPSVNTPNWSEESEDENDQQSLSREDSGIQVDRTPLEEQDQNRKLGPRVIWKDEPDARSWLEQHVVHQYWTVRSSRFPHSLHLHSNLATVWDQHLYSSDPLYVPDDRVFVTETQVIRETLWLLSGVKKLFIFQLIDGKVTVRNNIIVTHLTHSCLRSVLEQIAAYGQVVFRLQEFIDEVMGHSSESMLPGNGSVPKKSTEAPFRTYQAFMWALYKYFINFKEELAEIEKCIINNDTTVTLAIVVDKLSPRLAQLKVLHKVFSTGVAEVPPDTRNVVRASHLLNTLYKAILEYDNVGEASEQTVSLLFSLWVETVRPYLQTVDEWIVHGHLCDSAREFIIQRNKNVPVNHRDFWYATYTLYSVSEKTENEEKMYAERKSLYTLFLESVQSRLRHGEDFTAQALTEQQATRETLIKMQSIAERHLELDDVHDPLLAINFARLYLEQSDFHEKFAGGDVCVDRSSESVTCQTFELTLRSCLYPHIDKQYLDCCGNLMRTLKKDYRLVEYLQAMRNFFLMEGGDTMYDFYTSIFDKIRERETWQNVSFLNVQLQEAVGQRYPEDSSRLSISFENVDTAKKKLPVHILDGLTLSYKVPWPVDIVFLLLLQIKWAKYSLDVLLFGELPNPADRSQRKEGVLGNPDTAAHFGPQKEPVRLQVHRMFLLRVKLMHFVNSLHNYIMTRILHSTGLEFQHQVEEAKDLDQLIKIHYRYLSTIHDRCLLREKVSFVKEAIMKVLNLALMFAEGWQAGLGAWQMESIEKMESDFKNCHMFLVTILNKAVCRGSFPHCDWGPAGLEDNSNLTDP</sequence>
<dbReference type="GO" id="GO:0051011">
    <property type="term" value="F:microtubule minus-end binding"/>
    <property type="evidence" value="ECO:0007669"/>
    <property type="project" value="TreeGrafter"/>
</dbReference>
<evidence type="ECO:0000256" key="1">
    <source>
        <dbReference type="ARBA" id="ARBA00004300"/>
    </source>
</evidence>
<dbReference type="PANTHER" id="PTHR19302:SF33">
    <property type="entry name" value="GAMMA-TUBULIN COMPLEX COMPONENT 5"/>
    <property type="match status" value="1"/>
</dbReference>
<evidence type="ECO:0000256" key="6">
    <source>
        <dbReference type="ARBA" id="ARBA00093416"/>
    </source>
</evidence>
<gene>
    <name evidence="12" type="primary">TUBGCP5</name>
</gene>
<dbReference type="PANTHER" id="PTHR19302">
    <property type="entry name" value="GAMMA TUBULIN COMPLEX PROTEIN"/>
    <property type="match status" value="1"/>
</dbReference>
<proteinExistence type="inferred from homology"/>
<dbReference type="GO" id="GO:0000922">
    <property type="term" value="C:spindle pole"/>
    <property type="evidence" value="ECO:0007669"/>
    <property type="project" value="InterPro"/>
</dbReference>
<feature type="compositionally biased region" description="Basic and acidic residues" evidence="9">
    <location>
        <begin position="189"/>
        <end position="198"/>
    </location>
</feature>
<evidence type="ECO:0000259" key="11">
    <source>
        <dbReference type="Pfam" id="PF17681"/>
    </source>
</evidence>
<accession>A0A8B9WKD4</accession>
<evidence type="ECO:0000313" key="13">
    <source>
        <dbReference type="Proteomes" id="UP000694520"/>
    </source>
</evidence>
<dbReference type="GO" id="GO:0005813">
    <property type="term" value="C:centrosome"/>
    <property type="evidence" value="ECO:0007669"/>
    <property type="project" value="UniProtKB-SubCell"/>
</dbReference>
<evidence type="ECO:0000256" key="4">
    <source>
        <dbReference type="ARBA" id="ARBA00022701"/>
    </source>
</evidence>
<dbReference type="InterPro" id="IPR041470">
    <property type="entry name" value="GCP_N"/>
</dbReference>
<dbReference type="GO" id="GO:0005874">
    <property type="term" value="C:microtubule"/>
    <property type="evidence" value="ECO:0007669"/>
    <property type="project" value="UniProtKB-KW"/>
</dbReference>
<keyword evidence="13" id="KW-1185">Reference proteome</keyword>
<dbReference type="GO" id="GO:0051321">
    <property type="term" value="P:meiotic cell cycle"/>
    <property type="evidence" value="ECO:0007669"/>
    <property type="project" value="TreeGrafter"/>
</dbReference>
<feature type="domain" description="Gamma tubulin complex component protein N-terminal" evidence="11">
    <location>
        <begin position="271"/>
        <end position="514"/>
    </location>
</feature>
<dbReference type="GO" id="GO:0000930">
    <property type="term" value="C:gamma-tubulin complex"/>
    <property type="evidence" value="ECO:0007669"/>
    <property type="project" value="TreeGrafter"/>
</dbReference>
<protein>
    <recommendedName>
        <fullName evidence="8">Gamma-tubulin complex component</fullName>
    </recommendedName>
</protein>
<organism evidence="12 13">
    <name type="scientific">Bos mutus grunniens</name>
    <name type="common">Wild yak</name>
    <name type="synonym">Bos grunniens</name>
    <dbReference type="NCBI Taxonomy" id="30521"/>
    <lineage>
        <taxon>Eukaryota</taxon>
        <taxon>Metazoa</taxon>
        <taxon>Chordata</taxon>
        <taxon>Craniata</taxon>
        <taxon>Vertebrata</taxon>
        <taxon>Euteleostomi</taxon>
        <taxon>Mammalia</taxon>
        <taxon>Eutheria</taxon>
        <taxon>Laurasiatheria</taxon>
        <taxon>Artiodactyla</taxon>
        <taxon>Ruminantia</taxon>
        <taxon>Pecora</taxon>
        <taxon>Bovidae</taxon>
        <taxon>Bovinae</taxon>
        <taxon>Bos</taxon>
    </lineage>
</organism>
<dbReference type="InterPro" id="IPR059169">
    <property type="entry name" value="GCP5_N_ext"/>
</dbReference>
<dbReference type="GO" id="GO:0043015">
    <property type="term" value="F:gamma-tubulin binding"/>
    <property type="evidence" value="ECO:0007669"/>
    <property type="project" value="InterPro"/>
</dbReference>
<dbReference type="GeneTree" id="ENSGT00940000155962"/>
<evidence type="ECO:0000313" key="12">
    <source>
        <dbReference type="Ensembl" id="ENSBGRP00000008657.1"/>
    </source>
</evidence>
<evidence type="ECO:0000256" key="7">
    <source>
        <dbReference type="ARBA" id="ARBA00093551"/>
    </source>
</evidence>
<dbReference type="Gene3D" id="1.20.120.1900">
    <property type="entry name" value="Gamma-tubulin complex, C-terminal domain"/>
    <property type="match status" value="1"/>
</dbReference>